<organism evidence="1 2">
    <name type="scientific">Amphibiibacter pelophylacis</name>
    <dbReference type="NCBI Taxonomy" id="1799477"/>
    <lineage>
        <taxon>Bacteria</taxon>
        <taxon>Pseudomonadati</taxon>
        <taxon>Pseudomonadota</taxon>
        <taxon>Betaproteobacteria</taxon>
        <taxon>Burkholderiales</taxon>
        <taxon>Sphaerotilaceae</taxon>
        <taxon>Amphibiibacter</taxon>
    </lineage>
</organism>
<reference evidence="1" key="1">
    <citation type="submission" date="2023-10" db="EMBL/GenBank/DDBJ databases">
        <title>Amphibacter perezi, gen. nov., sp. nov. a novel taxa of the family Comamonadaceae, class Betaproteobacteria isolated from the skin microbiota of Pelophylax perezi from different populations.</title>
        <authorList>
            <person name="Costa S."/>
            <person name="Proenca D.N."/>
            <person name="Lopes I."/>
            <person name="Morais P.V."/>
        </authorList>
    </citation>
    <scope>NUCLEOTIDE SEQUENCE</scope>
    <source>
        <strain evidence="1">SL12-8</strain>
    </source>
</reference>
<evidence type="ECO:0000313" key="1">
    <source>
        <dbReference type="EMBL" id="MEJ7139384.1"/>
    </source>
</evidence>
<sequence length="425" mass="44212">MRKHWLLFSQFVTLLLALVFVIATFKPYWLERSVAPQAQVRTPAGAAPDSLALSARVASPAVVSITASQIDEKSAAASDEWQRFFNDGGDSAESGLGSGVIVDSSGVILTNNHVVENTNDIQVQLADGRRARARIVGTDPDTDLAVLRIDLDKLPTIQWGRPSELAVGDTVLAIGNPFGVGLTVTSGIVSALGRNHLGLSTFENFIQTDAAINPGNSGGALVDGQGQLVGINTAIYSQSGGSLGIGFAISADTARQVLDSIVKTGKVTRGWMGVEPVDPSEVMAKSLNLPWKKGVLIGGVMRGSPAEQAGIQPGDFLQRLGDQAVTDTTSLLDTVARIKPGTSVSVTLLREGQSIELTLTVRARPAQPEGRPDPRQKAPDGQAAPDEPSAEPGSAEDAGPEDSAPDDGGESDGPGTDMPVPESTS</sequence>
<name>A0ACC6P6A1_9BURK</name>
<dbReference type="Proteomes" id="UP001364695">
    <property type="component" value="Unassembled WGS sequence"/>
</dbReference>
<proteinExistence type="predicted"/>
<keyword evidence="2" id="KW-1185">Reference proteome</keyword>
<protein>
    <submittedName>
        <fullName evidence="1">Trypsin-like peptidase domain-containing protein</fullName>
    </submittedName>
</protein>
<accession>A0ACC6P6A1</accession>
<gene>
    <name evidence="1" type="ORF">RV045_13240</name>
</gene>
<evidence type="ECO:0000313" key="2">
    <source>
        <dbReference type="Proteomes" id="UP001364695"/>
    </source>
</evidence>
<comment type="caution">
    <text evidence="1">The sequence shown here is derived from an EMBL/GenBank/DDBJ whole genome shotgun (WGS) entry which is preliminary data.</text>
</comment>
<dbReference type="EMBL" id="JAWDIE010000026">
    <property type="protein sequence ID" value="MEJ7139384.1"/>
    <property type="molecule type" value="Genomic_DNA"/>
</dbReference>